<proteinExistence type="predicted"/>
<name>I2GJL7_9BACT</name>
<dbReference type="STRING" id="1185876.BN8_03234"/>
<dbReference type="AlphaFoldDB" id="I2GJL7"/>
<dbReference type="Proteomes" id="UP000009309">
    <property type="component" value="Unassembled WGS sequence"/>
</dbReference>
<gene>
    <name evidence="1" type="ORF">BN8_03234</name>
</gene>
<reference evidence="1 2" key="1">
    <citation type="journal article" date="2012" name="J. Bacteriol.">
        <title>Genome Sequence of the Filamentous Bacterium Fibrisoma limi BUZ 3T.</title>
        <authorList>
            <person name="Filippini M."/>
            <person name="Qi W."/>
            <person name="Jaenicke S."/>
            <person name="Goesmann A."/>
            <person name="Smits T.H."/>
            <person name="Bagheri H.C."/>
        </authorList>
    </citation>
    <scope>NUCLEOTIDE SEQUENCE [LARGE SCALE GENOMIC DNA]</scope>
    <source>
        <strain evidence="2">BUZ 3T</strain>
    </source>
</reference>
<protein>
    <submittedName>
        <fullName evidence="1">Uncharacterized protein</fullName>
    </submittedName>
</protein>
<organism evidence="1 2">
    <name type="scientific">Fibrisoma limi BUZ 3</name>
    <dbReference type="NCBI Taxonomy" id="1185876"/>
    <lineage>
        <taxon>Bacteria</taxon>
        <taxon>Pseudomonadati</taxon>
        <taxon>Bacteroidota</taxon>
        <taxon>Cytophagia</taxon>
        <taxon>Cytophagales</taxon>
        <taxon>Spirosomataceae</taxon>
        <taxon>Fibrisoma</taxon>
    </lineage>
</organism>
<evidence type="ECO:0000313" key="2">
    <source>
        <dbReference type="Proteomes" id="UP000009309"/>
    </source>
</evidence>
<dbReference type="EMBL" id="CAIT01000006">
    <property type="protein sequence ID" value="CCH54092.1"/>
    <property type="molecule type" value="Genomic_DNA"/>
</dbReference>
<dbReference type="RefSeq" id="WP_009282672.1">
    <property type="nucleotide sequence ID" value="NZ_CAIT01000006.1"/>
</dbReference>
<sequence length="58" mass="7162">MTFEEYLTQKKINADQFRTNEPARYAEWEAEFSQMHPESFTAQKKFLINDIRRKYNNR</sequence>
<comment type="caution">
    <text evidence="1">The sequence shown here is derived from an EMBL/GenBank/DDBJ whole genome shotgun (WGS) entry which is preliminary data.</text>
</comment>
<keyword evidence="2" id="KW-1185">Reference proteome</keyword>
<evidence type="ECO:0000313" key="1">
    <source>
        <dbReference type="EMBL" id="CCH54092.1"/>
    </source>
</evidence>
<dbReference type="eggNOG" id="ENOG50338S9">
    <property type="taxonomic scope" value="Bacteria"/>
</dbReference>
<accession>I2GJL7</accession>